<dbReference type="GeneID" id="125423979"/>
<keyword evidence="1" id="KW-1185">Reference proteome</keyword>
<protein>
    <submittedName>
        <fullName evidence="2">UPF0481 protein At3g47200-like</fullName>
    </submittedName>
</protein>
<dbReference type="Proteomes" id="UP001652623">
    <property type="component" value="Chromosome 7"/>
</dbReference>
<dbReference type="PANTHER" id="PTHR31170">
    <property type="entry name" value="BNAC04G53230D PROTEIN"/>
    <property type="match status" value="1"/>
</dbReference>
<dbReference type="PANTHER" id="PTHR31170:SF9">
    <property type="entry name" value="PROTEIN, PUTATIVE (DUF247)-RELATED"/>
    <property type="match status" value="1"/>
</dbReference>
<proteinExistence type="predicted"/>
<evidence type="ECO:0000313" key="2">
    <source>
        <dbReference type="RefSeq" id="XP_060674833.1"/>
    </source>
</evidence>
<dbReference type="InterPro" id="IPR004158">
    <property type="entry name" value="DUF247_pln"/>
</dbReference>
<name>A0ABM4ADN7_ZIZJJ</name>
<organism evidence="1 2">
    <name type="scientific">Ziziphus jujuba</name>
    <name type="common">Chinese jujube</name>
    <name type="synonym">Ziziphus sativa</name>
    <dbReference type="NCBI Taxonomy" id="326968"/>
    <lineage>
        <taxon>Eukaryota</taxon>
        <taxon>Viridiplantae</taxon>
        <taxon>Streptophyta</taxon>
        <taxon>Embryophyta</taxon>
        <taxon>Tracheophyta</taxon>
        <taxon>Spermatophyta</taxon>
        <taxon>Magnoliopsida</taxon>
        <taxon>eudicotyledons</taxon>
        <taxon>Gunneridae</taxon>
        <taxon>Pentapetalae</taxon>
        <taxon>rosids</taxon>
        <taxon>fabids</taxon>
        <taxon>Rosales</taxon>
        <taxon>Rhamnaceae</taxon>
        <taxon>Paliureae</taxon>
        <taxon>Ziziphus</taxon>
    </lineage>
</organism>
<accession>A0ABM4ADN7</accession>
<evidence type="ECO:0000313" key="1">
    <source>
        <dbReference type="Proteomes" id="UP001652623"/>
    </source>
</evidence>
<dbReference type="RefSeq" id="XP_060674833.1">
    <property type="nucleotide sequence ID" value="XM_060818850.1"/>
</dbReference>
<dbReference type="Pfam" id="PF03140">
    <property type="entry name" value="DUF247"/>
    <property type="match status" value="1"/>
</dbReference>
<reference evidence="2" key="1">
    <citation type="submission" date="2025-08" db="UniProtKB">
        <authorList>
            <consortium name="RefSeq"/>
        </authorList>
    </citation>
    <scope>IDENTIFICATION</scope>
    <source>
        <tissue evidence="2">Seedling</tissue>
    </source>
</reference>
<sequence>MEEEKVLKDFPDKQITIDINPEELESARVSPDRLPIMKSPEKLEPEHHIDKDLRAALQGRCRAVPSVTYRMKRPEESEADGEDTSDWIIYKVPNKLRKIRPAAYTPQLVLIHEITNTKEDGKLVEKAQRSYEEETFEPENKKKYRTDSKKYWEDPKNILRDACFILKLFLRNHENPFSPPDEEDNKEDEKYSGEYILSPWVKASIEQDLILLENQLPFFVLTQLFRKSCTEENSKNKPFSKYSEEEKKQLVSEMKPIKRFTDLVRKFMYDKTDEFPKSSYDLTRCLYSVKQLDNAGVAFGCPKDATYLTRIKIWPDVKDDDKCCWWNCRDRCWWNGRGCCWLNGCCGINCLELKIPQLKVDENTDCIFRNIMALEQFVYPDKPRICNYIFVLDQLIDTVEDVVFLIDKGIIENWLGSNRAVAALANILSTKL</sequence>
<gene>
    <name evidence="2" type="primary">LOC125423979</name>
</gene>